<dbReference type="HOGENOM" id="CLU_066192_1_9_7"/>
<evidence type="ECO:0000313" key="6">
    <source>
        <dbReference type="Proteomes" id="UP000031163"/>
    </source>
</evidence>
<evidence type="ECO:0000256" key="1">
    <source>
        <dbReference type="ARBA" id="ARBA00023015"/>
    </source>
</evidence>
<protein>
    <submittedName>
        <fullName evidence="5">Peptidase S24 LexA-like protein</fullName>
    </submittedName>
</protein>
<dbReference type="CDD" id="cd06529">
    <property type="entry name" value="S24_LexA-like"/>
    <property type="match status" value="1"/>
</dbReference>
<dbReference type="InterPro" id="IPR015927">
    <property type="entry name" value="Peptidase_S24_S26A/B/C"/>
</dbReference>
<dbReference type="PANTHER" id="PTHR40661:SF1">
    <property type="entry name" value="HTH CRO_C1-TYPE DOMAIN-CONTAINING PROTEIN"/>
    <property type="match status" value="1"/>
</dbReference>
<accession>A0A0A8H4B3</accession>
<dbReference type="SUPFAM" id="SSF51306">
    <property type="entry name" value="LexA/Signal peptidase"/>
    <property type="match status" value="1"/>
</dbReference>
<name>A0A0A8H4B3_9BACT</name>
<dbReference type="Gene3D" id="1.10.260.40">
    <property type="entry name" value="lambda repressor-like DNA-binding domains"/>
    <property type="match status" value="1"/>
</dbReference>
<dbReference type="InterPro" id="IPR010982">
    <property type="entry name" value="Lambda_DNA-bd_dom_sf"/>
</dbReference>
<dbReference type="KEGG" id="cis:CINS_0788"/>
<evidence type="ECO:0000259" key="4">
    <source>
        <dbReference type="Pfam" id="PF00717"/>
    </source>
</evidence>
<dbReference type="Gene3D" id="2.10.109.10">
    <property type="entry name" value="Umud Fragment, subunit A"/>
    <property type="match status" value="1"/>
</dbReference>
<reference evidence="5 6" key="1">
    <citation type="journal article" date="2014" name="Genome Biol. Evol.">
        <title>Comparative Genomics of the Campylobacter lari Group.</title>
        <authorList>
            <person name="Miller W.G."/>
            <person name="Yee E."/>
            <person name="Chapman M.H."/>
            <person name="Smith T.P."/>
            <person name="Bono J.L."/>
            <person name="Huynh S."/>
            <person name="Parker C.T."/>
            <person name="Vandamme P."/>
            <person name="Luong K."/>
            <person name="Korlach J."/>
        </authorList>
    </citation>
    <scope>NUCLEOTIDE SEQUENCE [LARGE SCALE GENOMIC DNA]</scope>
    <source>
        <strain evidence="5 6">NCTC 12927</strain>
    </source>
</reference>
<dbReference type="RefSeq" id="WP_039650033.1">
    <property type="nucleotide sequence ID" value="NZ_CP007770.1"/>
</dbReference>
<dbReference type="PANTHER" id="PTHR40661">
    <property type="match status" value="1"/>
</dbReference>
<dbReference type="Proteomes" id="UP000031163">
    <property type="component" value="Chromosome"/>
</dbReference>
<evidence type="ECO:0000313" key="5">
    <source>
        <dbReference type="EMBL" id="AJC87754.1"/>
    </source>
</evidence>
<feature type="domain" description="Peptidase S24/S26A/S26B/S26C" evidence="4">
    <location>
        <begin position="117"/>
        <end position="201"/>
    </location>
</feature>
<keyword evidence="1" id="KW-0805">Transcription regulation</keyword>
<dbReference type="Pfam" id="PF00717">
    <property type="entry name" value="Peptidase_S24"/>
    <property type="match status" value="1"/>
</dbReference>
<dbReference type="STRING" id="1031564.CINS_0788"/>
<dbReference type="GO" id="GO:0003677">
    <property type="term" value="F:DNA binding"/>
    <property type="evidence" value="ECO:0007669"/>
    <property type="project" value="UniProtKB-KW"/>
</dbReference>
<keyword evidence="3" id="KW-0804">Transcription</keyword>
<dbReference type="GeneID" id="74431587"/>
<dbReference type="InterPro" id="IPR039418">
    <property type="entry name" value="LexA-like"/>
</dbReference>
<evidence type="ECO:0000256" key="3">
    <source>
        <dbReference type="ARBA" id="ARBA00023163"/>
    </source>
</evidence>
<gene>
    <name evidence="5" type="ORF">CINS_0788</name>
</gene>
<dbReference type="EMBL" id="CP007770">
    <property type="protein sequence ID" value="AJC87754.1"/>
    <property type="molecule type" value="Genomic_DNA"/>
</dbReference>
<evidence type="ECO:0000256" key="2">
    <source>
        <dbReference type="ARBA" id="ARBA00023125"/>
    </source>
</evidence>
<proteinExistence type="predicted"/>
<sequence length="207" mass="23437">MQMNEIVEKIKILLQQNGLPNAKDIDVAKALNINPDTFYSMKFRNSIPYKQILQFLHTQNININTFFYENVLSENTINEYKVLKYYDVNASMGGGALNDNISFSEVIIDNKLSDFFGSNQCDIIPCIGDSMEPEIKDDSLCLIDKNKNFKDGGIFAVNTRDGLFIKQIFKSAKGVYLHSFNLSYADVHYQNGDFLIVGKVVGTISKM</sequence>
<dbReference type="InterPro" id="IPR036286">
    <property type="entry name" value="LexA/Signal_pep-like_sf"/>
</dbReference>
<keyword evidence="2" id="KW-0238">DNA-binding</keyword>
<dbReference type="AlphaFoldDB" id="A0A0A8H4B3"/>
<organism evidence="5 6">
    <name type="scientific">Campylobacter insulaenigrae NCTC 12927</name>
    <dbReference type="NCBI Taxonomy" id="1031564"/>
    <lineage>
        <taxon>Bacteria</taxon>
        <taxon>Pseudomonadati</taxon>
        <taxon>Campylobacterota</taxon>
        <taxon>Epsilonproteobacteria</taxon>
        <taxon>Campylobacterales</taxon>
        <taxon>Campylobacteraceae</taxon>
        <taxon>Campylobacter</taxon>
    </lineage>
</organism>